<dbReference type="RefSeq" id="WP_136908323.1">
    <property type="nucleotide sequence ID" value="NZ_SUMD01000003.1"/>
</dbReference>
<dbReference type="InterPro" id="IPR029052">
    <property type="entry name" value="Metallo-depent_PP-like"/>
</dbReference>
<accession>A0ABY2RME7</accession>
<feature type="transmembrane region" description="Helical" evidence="1">
    <location>
        <begin position="453"/>
        <end position="476"/>
    </location>
</feature>
<sequence length="628" mass="67626">MTLPYRRDAGRLTISPQRKVGWFEARQLVALGARAVAASVIGSMSGRREIMAALEAEPAFCADCSGAEEIWLDYMADTGDGWNATASVTWLLGRDGLVVAEPGEPVPQRVPHDCRTEGLPTAGPGQTVLPAGEVLLLGGDQVYPAGSSQEYQHRLVDPMRSARIAHPRGRRLFVIPGNHDWYDGLTSFIRQFCQSPDGRTWFGAWEAQQRRSYYALRLPHRWWVWGVDTALEDDLDPPQYDYFRARAQQLEPGDRVILCVPNPTWIEDAAAGTPGGRVDSATATKLDIIMDLARRPDRDIEVPLVLSGDHHHYVRHHGTVGEQERHYIVCGGGGAFTQGTIDTPMDVSMSDGPSYVGSARLQAAFPTERQSVRLRRGVLGFPASNVFFTAVLTVLSGFAAMLLGAGGGNEGILGGVLGTLQGFGPAAVCLAIVAAFVAFAVSGRAPGMRPAAAGAVGVVHALLLLTGGFLLVWAVLQAGRAWWLSVPISLAALYLYCGMLFGLYLFLSHKLLGMHNLEVYSAQGLEGYKSFLRIHISAQGLHVYPIGLRAPSTSWVAAPGVESRDDPAPRGRFRRTGSVSLDLPDGCQRVIDPVEPLRPHLIEAPFLIPNGAVSDSAPPTVRAPGGSP</sequence>
<dbReference type="EMBL" id="SUMD01000003">
    <property type="protein sequence ID" value="TJZ79316.1"/>
    <property type="molecule type" value="Genomic_DNA"/>
</dbReference>
<organism evidence="2 3">
    <name type="scientific">Rhodococcus oryzae</name>
    <dbReference type="NCBI Taxonomy" id="2571143"/>
    <lineage>
        <taxon>Bacteria</taxon>
        <taxon>Bacillati</taxon>
        <taxon>Actinomycetota</taxon>
        <taxon>Actinomycetes</taxon>
        <taxon>Mycobacteriales</taxon>
        <taxon>Nocardiaceae</taxon>
        <taxon>Rhodococcus</taxon>
    </lineage>
</organism>
<proteinExistence type="predicted"/>
<evidence type="ECO:0000313" key="3">
    <source>
        <dbReference type="Proteomes" id="UP000305109"/>
    </source>
</evidence>
<dbReference type="PANTHER" id="PTHR34211:SF3">
    <property type="entry name" value="CALCINEURIN-LIKE METALLO-PHOSPHOESTERASE SUPERFAMILY PROTEIN"/>
    <property type="match status" value="1"/>
</dbReference>
<gene>
    <name evidence="2" type="ORF">FCG67_06650</name>
</gene>
<name>A0ABY2RME7_9NOCA</name>
<dbReference type="PANTHER" id="PTHR34211">
    <property type="entry name" value="CALCINEURIN-LIKE METALLO-PHOSPHOESTERASE SUPERFAMILY PROTEIN"/>
    <property type="match status" value="1"/>
</dbReference>
<dbReference type="SUPFAM" id="SSF56300">
    <property type="entry name" value="Metallo-dependent phosphatases"/>
    <property type="match status" value="1"/>
</dbReference>
<evidence type="ECO:0000313" key="2">
    <source>
        <dbReference type="EMBL" id="TJZ79316.1"/>
    </source>
</evidence>
<keyword evidence="1" id="KW-0472">Membrane</keyword>
<keyword evidence="1" id="KW-0812">Transmembrane</keyword>
<reference evidence="2 3" key="1">
    <citation type="submission" date="2019-04" db="EMBL/GenBank/DDBJ databases">
        <title>Rhodococcus oryzae sp. nov., a novel actinomycete isolated from rhizosphere soil of rice (Oryza sativa L.).</title>
        <authorList>
            <person name="Li C."/>
        </authorList>
    </citation>
    <scope>NUCLEOTIDE SEQUENCE [LARGE SCALE GENOMIC DNA]</scope>
    <source>
        <strain evidence="2 3">NEAU-CX67</strain>
    </source>
</reference>
<protein>
    <recommendedName>
        <fullName evidence="4">Calcineurin-like phosphoesterase domain-containing protein</fullName>
    </recommendedName>
</protein>
<dbReference type="Proteomes" id="UP000305109">
    <property type="component" value="Unassembled WGS sequence"/>
</dbReference>
<comment type="caution">
    <text evidence="2">The sequence shown here is derived from an EMBL/GenBank/DDBJ whole genome shotgun (WGS) entry which is preliminary data.</text>
</comment>
<evidence type="ECO:0000256" key="1">
    <source>
        <dbReference type="SAM" id="Phobius"/>
    </source>
</evidence>
<keyword evidence="3" id="KW-1185">Reference proteome</keyword>
<feature type="transmembrane region" description="Helical" evidence="1">
    <location>
        <begin position="378"/>
        <end position="403"/>
    </location>
</feature>
<evidence type="ECO:0008006" key="4">
    <source>
        <dbReference type="Google" id="ProtNLM"/>
    </source>
</evidence>
<feature type="transmembrane region" description="Helical" evidence="1">
    <location>
        <begin position="423"/>
        <end position="441"/>
    </location>
</feature>
<dbReference type="Gene3D" id="3.60.21.10">
    <property type="match status" value="1"/>
</dbReference>
<feature type="transmembrane region" description="Helical" evidence="1">
    <location>
        <begin position="482"/>
        <end position="507"/>
    </location>
</feature>
<keyword evidence="1" id="KW-1133">Transmembrane helix</keyword>